<comment type="caution">
    <text evidence="2">The sequence shown here is derived from an EMBL/GenBank/DDBJ whole genome shotgun (WGS) entry which is preliminary data.</text>
</comment>
<evidence type="ECO:0000256" key="1">
    <source>
        <dbReference type="SAM" id="MobiDB-lite"/>
    </source>
</evidence>
<dbReference type="PANTHER" id="PTHR39162:SF1">
    <property type="entry name" value="SPORULATION PROTEIN YTFJ"/>
    <property type="match status" value="1"/>
</dbReference>
<reference evidence="2 3" key="1">
    <citation type="submission" date="2018-05" db="EMBL/GenBank/DDBJ databases">
        <title>A metagenomic window into the 2 km-deep terrestrial subsurface aquifer revealed taxonomically and functionally diverse microbial community comprising novel uncultured bacterial lineages.</title>
        <authorList>
            <person name="Kadnikov V.V."/>
            <person name="Mardanov A.V."/>
            <person name="Beletsky A.V."/>
            <person name="Banks D."/>
            <person name="Pimenov N.V."/>
            <person name="Frank Y.A."/>
            <person name="Karnachuk O.V."/>
            <person name="Ravin N.V."/>
        </authorList>
    </citation>
    <scope>NUCLEOTIDE SEQUENCE [LARGE SCALE GENOMIC DNA]</scope>
    <source>
        <strain evidence="2">BY5</strain>
    </source>
</reference>
<protein>
    <submittedName>
        <fullName evidence="2">Sporulation protein</fullName>
    </submittedName>
</protein>
<organism evidence="2 3">
    <name type="scientific">Candidatus Ozemobacter sibiricus</name>
    <dbReference type="NCBI Taxonomy" id="2268124"/>
    <lineage>
        <taxon>Bacteria</taxon>
        <taxon>Candidatus Ozemobacteria</taxon>
        <taxon>Candidatus Ozemobacterales</taxon>
        <taxon>Candidatus Ozemobacteraceae</taxon>
        <taxon>Candidatus Ozemobacter</taxon>
    </lineage>
</organism>
<dbReference type="PANTHER" id="PTHR39162">
    <property type="entry name" value="GLL3345 PROTEIN"/>
    <property type="match status" value="1"/>
</dbReference>
<feature type="compositionally biased region" description="Pro residues" evidence="1">
    <location>
        <begin position="117"/>
        <end position="127"/>
    </location>
</feature>
<dbReference type="InterPro" id="IPR014229">
    <property type="entry name" value="Spore_YtfJ"/>
</dbReference>
<sequence length="145" mass="14851">MSIDSLVKTVLSELQVAINSKTVFGEPKAVQNWTIIPVSKVSFGFGAGGGEGKKDAAGFGGGSGGGATIDPVAFLAVNEKEVKLISMKGPDSVWEKVLNMETLEKVYQKVMGISPESPTPPPAPATPSPASTGPGGDEPPASLRK</sequence>
<gene>
    <name evidence="2" type="ORF">OZSIB_2174</name>
</gene>
<dbReference type="EMBL" id="QOQW01000002">
    <property type="protein sequence ID" value="RCK81305.1"/>
    <property type="molecule type" value="Genomic_DNA"/>
</dbReference>
<evidence type="ECO:0000313" key="2">
    <source>
        <dbReference type="EMBL" id="RCK81305.1"/>
    </source>
</evidence>
<proteinExistence type="predicted"/>
<feature type="region of interest" description="Disordered" evidence="1">
    <location>
        <begin position="111"/>
        <end position="145"/>
    </location>
</feature>
<dbReference type="AlphaFoldDB" id="A0A367ZT38"/>
<dbReference type="Proteomes" id="UP000252355">
    <property type="component" value="Unassembled WGS sequence"/>
</dbReference>
<dbReference type="Pfam" id="PF09579">
    <property type="entry name" value="Spore_YtfJ"/>
    <property type="match status" value="1"/>
</dbReference>
<name>A0A367ZT38_9BACT</name>
<accession>A0A367ZT38</accession>
<evidence type="ECO:0000313" key="3">
    <source>
        <dbReference type="Proteomes" id="UP000252355"/>
    </source>
</evidence>